<dbReference type="OrthoDB" id="9775889at2"/>
<evidence type="ECO:0000256" key="6">
    <source>
        <dbReference type="RuleBase" id="RU004453"/>
    </source>
</evidence>
<dbReference type="GO" id="GO:0008061">
    <property type="term" value="F:chitin binding"/>
    <property type="evidence" value="ECO:0007669"/>
    <property type="project" value="InterPro"/>
</dbReference>
<dbReference type="AlphaFoldDB" id="A0A1I1J9V4"/>
<dbReference type="RefSeq" id="WP_090973854.1">
    <property type="nucleotide sequence ID" value="NZ_FOLL01000011.1"/>
</dbReference>
<dbReference type="Gene3D" id="3.40.5.30">
    <property type="entry name" value="(Trans)glycosidases - domain 2"/>
    <property type="match status" value="1"/>
</dbReference>
<dbReference type="STRING" id="623281.SAMN05421747_11110"/>
<evidence type="ECO:0000313" key="9">
    <source>
        <dbReference type="Proteomes" id="UP000199577"/>
    </source>
</evidence>
<comment type="catalytic activity">
    <reaction evidence="1">
        <text>Random endo-hydrolysis of N-acetyl-beta-D-glucosaminide (1-&gt;4)-beta-linkages in chitin and chitodextrins.</text>
        <dbReference type="EC" id="3.2.1.14"/>
    </reaction>
</comment>
<dbReference type="GO" id="GO:0005576">
    <property type="term" value="C:extracellular region"/>
    <property type="evidence" value="ECO:0007669"/>
    <property type="project" value="TreeGrafter"/>
</dbReference>
<evidence type="ECO:0000313" key="8">
    <source>
        <dbReference type="EMBL" id="SFC43388.1"/>
    </source>
</evidence>
<dbReference type="Gene3D" id="3.20.20.80">
    <property type="entry name" value="Glycosidases"/>
    <property type="match status" value="1"/>
</dbReference>
<evidence type="ECO:0000259" key="7">
    <source>
        <dbReference type="PROSITE" id="PS51910"/>
    </source>
</evidence>
<name>A0A1I1J9V4_9SPHI</name>
<keyword evidence="9" id="KW-1185">Reference proteome</keyword>
<dbReference type="SMART" id="SM00636">
    <property type="entry name" value="Glyco_18"/>
    <property type="match status" value="1"/>
</dbReference>
<dbReference type="GO" id="GO:0006032">
    <property type="term" value="P:chitin catabolic process"/>
    <property type="evidence" value="ECO:0007669"/>
    <property type="project" value="TreeGrafter"/>
</dbReference>
<evidence type="ECO:0000256" key="1">
    <source>
        <dbReference type="ARBA" id="ARBA00000822"/>
    </source>
</evidence>
<dbReference type="EMBL" id="FOLL01000011">
    <property type="protein sequence ID" value="SFC43388.1"/>
    <property type="molecule type" value="Genomic_DNA"/>
</dbReference>
<dbReference type="GO" id="GO:0005975">
    <property type="term" value="P:carbohydrate metabolic process"/>
    <property type="evidence" value="ECO:0007669"/>
    <property type="project" value="InterPro"/>
</dbReference>
<dbReference type="Pfam" id="PF00704">
    <property type="entry name" value="Glyco_hydro_18"/>
    <property type="match status" value="1"/>
</dbReference>
<dbReference type="SUPFAM" id="SSF51445">
    <property type="entry name" value="(Trans)glycosidases"/>
    <property type="match status" value="1"/>
</dbReference>
<organism evidence="8 9">
    <name type="scientific">Parapedobacter composti</name>
    <dbReference type="NCBI Taxonomy" id="623281"/>
    <lineage>
        <taxon>Bacteria</taxon>
        <taxon>Pseudomonadati</taxon>
        <taxon>Bacteroidota</taxon>
        <taxon>Sphingobacteriia</taxon>
        <taxon>Sphingobacteriales</taxon>
        <taxon>Sphingobacteriaceae</taxon>
        <taxon>Parapedobacter</taxon>
    </lineage>
</organism>
<dbReference type="Proteomes" id="UP000199577">
    <property type="component" value="Unassembled WGS sequence"/>
</dbReference>
<keyword evidence="4 5" id="KW-0326">Glycosidase</keyword>
<dbReference type="InterPro" id="IPR001223">
    <property type="entry name" value="Glyco_hydro18_cat"/>
</dbReference>
<evidence type="ECO:0000256" key="5">
    <source>
        <dbReference type="RuleBase" id="RU000489"/>
    </source>
</evidence>
<dbReference type="PROSITE" id="PS51257">
    <property type="entry name" value="PROKAR_LIPOPROTEIN"/>
    <property type="match status" value="1"/>
</dbReference>
<gene>
    <name evidence="8" type="ORF">SAMN05421747_11110</name>
</gene>
<evidence type="ECO:0000256" key="3">
    <source>
        <dbReference type="ARBA" id="ARBA00022801"/>
    </source>
</evidence>
<protein>
    <recommendedName>
        <fullName evidence="2">chitinase</fullName>
        <ecNumber evidence="2">3.2.1.14</ecNumber>
    </recommendedName>
</protein>
<dbReference type="PANTHER" id="PTHR11177:SF317">
    <property type="entry name" value="CHITINASE 12-RELATED"/>
    <property type="match status" value="1"/>
</dbReference>
<evidence type="ECO:0000256" key="2">
    <source>
        <dbReference type="ARBA" id="ARBA00012729"/>
    </source>
</evidence>
<accession>A0A1I1J9V4</accession>
<dbReference type="InterPro" id="IPR011583">
    <property type="entry name" value="Chitinase_II/V-like_cat"/>
</dbReference>
<dbReference type="PANTHER" id="PTHR11177">
    <property type="entry name" value="CHITINASE"/>
    <property type="match status" value="1"/>
</dbReference>
<dbReference type="GO" id="GO:0008843">
    <property type="term" value="F:endochitinase activity"/>
    <property type="evidence" value="ECO:0007669"/>
    <property type="project" value="UniProtKB-EC"/>
</dbReference>
<dbReference type="InterPro" id="IPR050314">
    <property type="entry name" value="Glycosyl_Hydrlase_18"/>
</dbReference>
<proteinExistence type="inferred from homology"/>
<dbReference type="EC" id="3.2.1.14" evidence="2"/>
<comment type="similarity">
    <text evidence="6">Belongs to the glycosyl hydrolase 18 family.</text>
</comment>
<dbReference type="PROSITE" id="PS51910">
    <property type="entry name" value="GH18_2"/>
    <property type="match status" value="1"/>
</dbReference>
<dbReference type="InterPro" id="IPR017853">
    <property type="entry name" value="GH"/>
</dbReference>
<keyword evidence="3 5" id="KW-0378">Hydrolase</keyword>
<dbReference type="InterPro" id="IPR001579">
    <property type="entry name" value="Glyco_hydro_18_chit_AS"/>
</dbReference>
<sequence length="338" mass="37311">MKKNLILFLAVAVLASCSKEVIWVPDGYVLGGEKPTGEYVPDEQFKRVAYCYHNTAPTSFDTSKLDYVTHLHFAFLNPREDGTLQALANLGNFQALKELAKTRNVKTAISLSGSETVFRTVMANATTRKQFVKNVVDFAVLHQLDGVDLDWEYPRANQGGDVVLRLLVEELSAELHSWHKYLSIAVTAGIYAGAVRDGITPEALDHVDFVNLMAYDGIGTDPNNPNHHSSLGMAERVLNIWMEEKGLPKEKAVLGIPVYGKNANNASMTFSALLTAGADPLLDEFIINNVAYYYNGVNTVKSKTQLAKDQANGVMFWEYNQDARGDNSLLKAAYDVGR</sequence>
<feature type="domain" description="GH18" evidence="7">
    <location>
        <begin position="45"/>
        <end position="338"/>
    </location>
</feature>
<reference evidence="8 9" key="1">
    <citation type="submission" date="2016-10" db="EMBL/GenBank/DDBJ databases">
        <authorList>
            <person name="de Groot N.N."/>
        </authorList>
    </citation>
    <scope>NUCLEOTIDE SEQUENCE [LARGE SCALE GENOMIC DNA]</scope>
    <source>
        <strain evidence="8 9">DSM 22900</strain>
    </source>
</reference>
<dbReference type="PROSITE" id="PS01095">
    <property type="entry name" value="GH18_1"/>
    <property type="match status" value="1"/>
</dbReference>
<evidence type="ECO:0000256" key="4">
    <source>
        <dbReference type="ARBA" id="ARBA00023295"/>
    </source>
</evidence>